<dbReference type="KEGG" id="mbe:MBM_05467"/>
<dbReference type="GO" id="GO:0005886">
    <property type="term" value="C:plasma membrane"/>
    <property type="evidence" value="ECO:0007669"/>
    <property type="project" value="InterPro"/>
</dbReference>
<evidence type="ECO:0000313" key="3">
    <source>
        <dbReference type="EMBL" id="EKD16173.1"/>
    </source>
</evidence>
<reference evidence="3 4" key="1">
    <citation type="journal article" date="2012" name="BMC Genomics">
        <title>Sequencing the genome of Marssonina brunnea reveals fungus-poplar co-evolution.</title>
        <authorList>
            <person name="Zhu S."/>
            <person name="Cao Y.-Z."/>
            <person name="Jiang C."/>
            <person name="Tan B.-Y."/>
            <person name="Wang Z."/>
            <person name="Feng S."/>
            <person name="Zhang L."/>
            <person name="Su X.-H."/>
            <person name="Brejova B."/>
            <person name="Vinar T."/>
            <person name="Xu M."/>
            <person name="Wang M.-X."/>
            <person name="Zhang S.-G."/>
            <person name="Huang M.-R."/>
            <person name="Wu R."/>
            <person name="Zhou Y."/>
        </authorList>
    </citation>
    <scope>NUCLEOTIDE SEQUENCE [LARGE SCALE GENOMIC DNA]</scope>
    <source>
        <strain evidence="3 4">MB_m1</strain>
    </source>
</reference>
<dbReference type="InParanoid" id="K1X6B5"/>
<evidence type="ECO:0000313" key="4">
    <source>
        <dbReference type="Proteomes" id="UP000006753"/>
    </source>
</evidence>
<feature type="region of interest" description="Disordered" evidence="1">
    <location>
        <begin position="134"/>
        <end position="159"/>
    </location>
</feature>
<dbReference type="HOGENOM" id="CLU_711694_0_0_1"/>
<dbReference type="eggNOG" id="ENOG502TCI0">
    <property type="taxonomic scope" value="Eukaryota"/>
</dbReference>
<evidence type="ECO:0000256" key="1">
    <source>
        <dbReference type="SAM" id="MobiDB-lite"/>
    </source>
</evidence>
<feature type="transmembrane region" description="Helical" evidence="2">
    <location>
        <begin position="317"/>
        <end position="345"/>
    </location>
</feature>
<dbReference type="GO" id="GO:0051285">
    <property type="term" value="C:cell cortex of cell tip"/>
    <property type="evidence" value="ECO:0007669"/>
    <property type="project" value="TreeGrafter"/>
</dbReference>
<dbReference type="GO" id="GO:0031505">
    <property type="term" value="P:fungal-type cell wall organization"/>
    <property type="evidence" value="ECO:0007669"/>
    <property type="project" value="TreeGrafter"/>
</dbReference>
<dbReference type="OrthoDB" id="4159154at2759"/>
<dbReference type="OMA" id="YATIELN"/>
<dbReference type="Proteomes" id="UP000006753">
    <property type="component" value="Unassembled WGS sequence"/>
</dbReference>
<dbReference type="PANTHER" id="PTHR28019:SF7">
    <property type="entry name" value="SUR7 PROTEIN"/>
    <property type="match status" value="1"/>
</dbReference>
<feature type="compositionally biased region" description="Low complexity" evidence="1">
    <location>
        <begin position="413"/>
        <end position="422"/>
    </location>
</feature>
<feature type="region of interest" description="Disordered" evidence="1">
    <location>
        <begin position="80"/>
        <end position="105"/>
    </location>
</feature>
<dbReference type="AlphaFoldDB" id="K1X6B5"/>
<dbReference type="InterPro" id="IPR052413">
    <property type="entry name" value="SUR7_domain"/>
</dbReference>
<evidence type="ECO:0000256" key="2">
    <source>
        <dbReference type="SAM" id="Phobius"/>
    </source>
</evidence>
<proteinExistence type="predicted"/>
<keyword evidence="2" id="KW-1133">Transmembrane helix</keyword>
<feature type="transmembrane region" description="Helical" evidence="2">
    <location>
        <begin position="21"/>
        <end position="43"/>
    </location>
</feature>
<gene>
    <name evidence="3" type="ORF">MBM_05467</name>
</gene>
<dbReference type="Pfam" id="PF06687">
    <property type="entry name" value="SUR7"/>
    <property type="match status" value="1"/>
</dbReference>
<sequence>MYDEKAPSTKGKAERFFRNGKFASCLTLLAALVAFCLSLVAILSTGDNKQLRQYSLLTLNTSRLFQDVVKIRSTNTARSPDLMALSSPDASETVDPPVSPQVTPRAVLPDRVEARQLPPPSDLFSWLESVGSDLPQPTGIPRPGGDPDTDPDPDGDGGSVVQELQGLFNNLLGAASGAVGEEIIQVVNRLVAEVLDALGIKDYYSLYLDEFCSGDYTESGGMDTDKCTSFDNALTLPGSSGSSSTLQIGTTIFDFSALNLPAKLSSAGGTITQLTRALLALLALGTASSGLLILLTPLLTILLSLFLHPKRQPAVRLLLTALAALASTSLLTVAAIETAILVLVSGLVNGVGDGLGIEVQSGRRYLALLWVSAGAMLLATAVWLWTWHVEYYVRRPRPEGFSDDGDDDDRHLSSSSSSASAASGGGSEWEAERGRPAFRSRLDPGSVLHPRAPEAGVAYS</sequence>
<protein>
    <submittedName>
        <fullName evidence="3">Putative integral membrane protein</fullName>
    </submittedName>
</protein>
<keyword evidence="2" id="KW-0812">Transmembrane</keyword>
<name>K1X6B5_MARBU</name>
<organism evidence="3 4">
    <name type="scientific">Marssonina brunnea f. sp. multigermtubi (strain MB_m1)</name>
    <name type="common">Marssonina leaf spot fungus</name>
    <dbReference type="NCBI Taxonomy" id="1072389"/>
    <lineage>
        <taxon>Eukaryota</taxon>
        <taxon>Fungi</taxon>
        <taxon>Dikarya</taxon>
        <taxon>Ascomycota</taxon>
        <taxon>Pezizomycotina</taxon>
        <taxon>Leotiomycetes</taxon>
        <taxon>Helotiales</taxon>
        <taxon>Drepanopezizaceae</taxon>
        <taxon>Drepanopeziza</taxon>
    </lineage>
</organism>
<feature type="region of interest" description="Disordered" evidence="1">
    <location>
        <begin position="402"/>
        <end position="460"/>
    </location>
</feature>
<dbReference type="InterPro" id="IPR009571">
    <property type="entry name" value="SUR7/Rim9-like_fungi"/>
</dbReference>
<dbReference type="PANTHER" id="PTHR28019">
    <property type="entry name" value="CELL MEMBRANE PROTEIN YLR413W-RELATED"/>
    <property type="match status" value="1"/>
</dbReference>
<dbReference type="EMBL" id="JH921439">
    <property type="protein sequence ID" value="EKD16173.1"/>
    <property type="molecule type" value="Genomic_DNA"/>
</dbReference>
<keyword evidence="2" id="KW-0472">Membrane</keyword>
<feature type="transmembrane region" description="Helical" evidence="2">
    <location>
        <begin position="278"/>
        <end position="305"/>
    </location>
</feature>
<keyword evidence="4" id="KW-1185">Reference proteome</keyword>
<feature type="transmembrane region" description="Helical" evidence="2">
    <location>
        <begin position="365"/>
        <end position="387"/>
    </location>
</feature>
<accession>K1X6B5</accession>
<dbReference type="GeneID" id="18761402"/>